<feature type="compositionally biased region" description="Acidic residues" evidence="1">
    <location>
        <begin position="408"/>
        <end position="449"/>
    </location>
</feature>
<dbReference type="SUPFAM" id="SSF81383">
    <property type="entry name" value="F-box domain"/>
    <property type="match status" value="1"/>
</dbReference>
<organism evidence="2 3">
    <name type="scientific">Mycena albidolilacea</name>
    <dbReference type="NCBI Taxonomy" id="1033008"/>
    <lineage>
        <taxon>Eukaryota</taxon>
        <taxon>Fungi</taxon>
        <taxon>Dikarya</taxon>
        <taxon>Basidiomycota</taxon>
        <taxon>Agaricomycotina</taxon>
        <taxon>Agaricomycetes</taxon>
        <taxon>Agaricomycetidae</taxon>
        <taxon>Agaricales</taxon>
        <taxon>Marasmiineae</taxon>
        <taxon>Mycenaceae</taxon>
        <taxon>Mycena</taxon>
    </lineage>
</organism>
<dbReference type="EMBL" id="JARIHO010000008">
    <property type="protein sequence ID" value="KAJ7357308.1"/>
    <property type="molecule type" value="Genomic_DNA"/>
</dbReference>
<name>A0AAD7AH04_9AGAR</name>
<evidence type="ECO:0000313" key="3">
    <source>
        <dbReference type="Proteomes" id="UP001218218"/>
    </source>
</evidence>
<dbReference type="InterPro" id="IPR036047">
    <property type="entry name" value="F-box-like_dom_sf"/>
</dbReference>
<sequence>MTTLLTLPSEITIKIFTTVIVDSGDVPPQPVVLLLASICKTLRELVLSSPTLWSRIRLRTFNDLESAPLFIQRSKECLLEVSLSFYRDLVPDITETRFFNVIAANMARWRKLTIRGPISSEVKTFLQEIIDAPTPNLMEVFLLPSEHAACYEDHRPLLSGASDALRALTMRGCISCLAPFPNLTKLNIFRLNCNYEEFRRLIQGSPNLATLILGELQDTFPMVTVMEPIVSHRPLIEALSLRYFAVGFAHPEPPLLVSLSMPNLHYLEVVGSRADYGELSGKPFPALKKLCLRDMDFPVSSAALYRSFTTINSLELYNIQGARLLTAPDEDGKTPWPHLQTLRCENWGGRDCPWLELLEGLPQLTVELPIEQKDEVPAISNDRDVRFFSDESSGLIRVEDFMRADWEDEEEDWTDSDYSADGDNWDYEYDGMEDEADEEDYYEDEDGLEGVEGWY</sequence>
<dbReference type="Proteomes" id="UP001218218">
    <property type="component" value="Unassembled WGS sequence"/>
</dbReference>
<dbReference type="SUPFAM" id="SSF52047">
    <property type="entry name" value="RNI-like"/>
    <property type="match status" value="1"/>
</dbReference>
<proteinExistence type="predicted"/>
<dbReference type="AlphaFoldDB" id="A0AAD7AH04"/>
<feature type="region of interest" description="Disordered" evidence="1">
    <location>
        <begin position="408"/>
        <end position="455"/>
    </location>
</feature>
<dbReference type="Gene3D" id="3.80.10.10">
    <property type="entry name" value="Ribonuclease Inhibitor"/>
    <property type="match status" value="1"/>
</dbReference>
<evidence type="ECO:0000256" key="1">
    <source>
        <dbReference type="SAM" id="MobiDB-lite"/>
    </source>
</evidence>
<protein>
    <recommendedName>
        <fullName evidence="4">F-box domain-containing protein</fullName>
    </recommendedName>
</protein>
<evidence type="ECO:0008006" key="4">
    <source>
        <dbReference type="Google" id="ProtNLM"/>
    </source>
</evidence>
<reference evidence="2" key="1">
    <citation type="submission" date="2023-03" db="EMBL/GenBank/DDBJ databases">
        <title>Massive genome expansion in bonnet fungi (Mycena s.s.) driven by repeated elements and novel gene families across ecological guilds.</title>
        <authorList>
            <consortium name="Lawrence Berkeley National Laboratory"/>
            <person name="Harder C.B."/>
            <person name="Miyauchi S."/>
            <person name="Viragh M."/>
            <person name="Kuo A."/>
            <person name="Thoen E."/>
            <person name="Andreopoulos B."/>
            <person name="Lu D."/>
            <person name="Skrede I."/>
            <person name="Drula E."/>
            <person name="Henrissat B."/>
            <person name="Morin E."/>
            <person name="Kohler A."/>
            <person name="Barry K."/>
            <person name="LaButti K."/>
            <person name="Morin E."/>
            <person name="Salamov A."/>
            <person name="Lipzen A."/>
            <person name="Mereny Z."/>
            <person name="Hegedus B."/>
            <person name="Baldrian P."/>
            <person name="Stursova M."/>
            <person name="Weitz H."/>
            <person name="Taylor A."/>
            <person name="Grigoriev I.V."/>
            <person name="Nagy L.G."/>
            <person name="Martin F."/>
            <person name="Kauserud H."/>
        </authorList>
    </citation>
    <scope>NUCLEOTIDE SEQUENCE</scope>
    <source>
        <strain evidence="2">CBHHK002</strain>
    </source>
</reference>
<accession>A0AAD7AH04</accession>
<dbReference type="InterPro" id="IPR032675">
    <property type="entry name" value="LRR_dom_sf"/>
</dbReference>
<evidence type="ECO:0000313" key="2">
    <source>
        <dbReference type="EMBL" id="KAJ7357308.1"/>
    </source>
</evidence>
<keyword evidence="3" id="KW-1185">Reference proteome</keyword>
<gene>
    <name evidence="2" type="ORF">DFH08DRAFT_954586</name>
</gene>
<comment type="caution">
    <text evidence="2">The sequence shown here is derived from an EMBL/GenBank/DDBJ whole genome shotgun (WGS) entry which is preliminary data.</text>
</comment>